<dbReference type="AlphaFoldDB" id="A0AAD3D9J9"/>
<comment type="caution">
    <text evidence="2">The sequence shown here is derived from an EMBL/GenBank/DDBJ whole genome shotgun (WGS) entry which is preliminary data.</text>
</comment>
<evidence type="ECO:0000313" key="3">
    <source>
        <dbReference type="Proteomes" id="UP001054902"/>
    </source>
</evidence>
<accession>A0AAD3D9J9</accession>
<feature type="compositionally biased region" description="Basic and acidic residues" evidence="1">
    <location>
        <begin position="155"/>
        <end position="185"/>
    </location>
</feature>
<gene>
    <name evidence="2" type="ORF">CTEN210_16784</name>
</gene>
<reference evidence="2 3" key="1">
    <citation type="journal article" date="2021" name="Sci. Rep.">
        <title>The genome of the diatom Chaetoceros tenuissimus carries an ancient integrated fragment of an extant virus.</title>
        <authorList>
            <person name="Hongo Y."/>
            <person name="Kimura K."/>
            <person name="Takaki Y."/>
            <person name="Yoshida Y."/>
            <person name="Baba S."/>
            <person name="Kobayashi G."/>
            <person name="Nagasaki K."/>
            <person name="Hano T."/>
            <person name="Tomaru Y."/>
        </authorList>
    </citation>
    <scope>NUCLEOTIDE SEQUENCE [LARGE SCALE GENOMIC DNA]</scope>
    <source>
        <strain evidence="2 3">NIES-3715</strain>
    </source>
</reference>
<organism evidence="2 3">
    <name type="scientific">Chaetoceros tenuissimus</name>
    <dbReference type="NCBI Taxonomy" id="426638"/>
    <lineage>
        <taxon>Eukaryota</taxon>
        <taxon>Sar</taxon>
        <taxon>Stramenopiles</taxon>
        <taxon>Ochrophyta</taxon>
        <taxon>Bacillariophyta</taxon>
        <taxon>Coscinodiscophyceae</taxon>
        <taxon>Chaetocerotophycidae</taxon>
        <taxon>Chaetocerotales</taxon>
        <taxon>Chaetocerotaceae</taxon>
        <taxon>Chaetoceros</taxon>
    </lineage>
</organism>
<sequence length="803" mass="91140">MRLLEDLETSHDFRYLLSQIKKDGGSTMEALEAVFQKVNRPMRYGDAIKLAINCLKDYRMSLYNTRFHIADEDIVEQGEFIERDGVSLQKLTPYQLQLSVQGKQEMLDRRKQEIVALREQFDEAQKKHAAELEQVKTALAKAEKDVSIANNGKKQLREQNSELKRQLDEKLEDTKKQKRETDVDARPVSPTPPTQNASSLTRHSDPLEKVKSFLRRQNRDLKASPTNAFKHLDPSERKKQPKVHMMTIEGKECETYAAIEESLTSRDGTLKGASSLLLSEATIANMNKTAETIGVITPPIGGTAPQLEEVSEMVVLDLKYGNFACPEGTMVERCLRTCSKDISKHIGLRKNEAGIAIFDRIPQLLYYKFLNEDEEMRKEINKLTSEQKADPEFVRLFAENSELIATTQLDAIYLLENVHKPMLIGLQERGVKLGNLHNFFTEKSDRFGVDSAIFITMLEEVLGHEPCVVKTKHLTHGLRAKTVDVNYLSTIIEAIKASFHFVAEATDVEYSREEGEKYLNTGVAMRVIDQLLSCLHIQREARDGEYNYITGQRSKGTMERNANSMGMTLKQFRSQNAKKGHGTREVTARGLGMSVEEFNKQSAKKGAKKGLAKRSVTVKAKTDKQPLSYCYPDGEVHTTTHGNFCELIATNHGSKFIPKNEKEVDKKWIRERVRKSKADSCFWPVCEDGPVIANSEDACWQKFVEVFATGDQRIANTDKQPLSYCYDNGIVHKTTHAEFCALIAKNHGDEFLDKGKVNKKWIRERVQNRKGPTTFKRVCNKGPVVATDDDICSKKHQHLSRKK</sequence>
<evidence type="ECO:0000256" key="1">
    <source>
        <dbReference type="SAM" id="MobiDB-lite"/>
    </source>
</evidence>
<feature type="compositionally biased region" description="Basic and acidic residues" evidence="1">
    <location>
        <begin position="202"/>
        <end position="222"/>
    </location>
</feature>
<proteinExistence type="predicted"/>
<evidence type="ECO:0000313" key="2">
    <source>
        <dbReference type="EMBL" id="GFH60308.1"/>
    </source>
</evidence>
<dbReference type="Proteomes" id="UP001054902">
    <property type="component" value="Unassembled WGS sequence"/>
</dbReference>
<dbReference type="EMBL" id="BLLK01000069">
    <property type="protein sequence ID" value="GFH60308.1"/>
    <property type="molecule type" value="Genomic_DNA"/>
</dbReference>
<keyword evidence="3" id="KW-1185">Reference proteome</keyword>
<name>A0AAD3D9J9_9STRA</name>
<feature type="region of interest" description="Disordered" evidence="1">
    <location>
        <begin position="150"/>
        <end position="242"/>
    </location>
</feature>
<protein>
    <submittedName>
        <fullName evidence="2">Uncharacterized protein</fullName>
    </submittedName>
</protein>